<sequence length="50" mass="5863">MKCQGLNKKNKACGLSAVKDCIHCYHHTPKQSKRDIMYKKELKTLHYNID</sequence>
<accession>A0A0N7L3N0</accession>
<keyword evidence="2" id="KW-1185">Reference proteome</keyword>
<dbReference type="EMBL" id="CCYD01000193">
    <property type="protein sequence ID" value="CEG36331.1"/>
    <property type="molecule type" value="Genomic_DNA"/>
</dbReference>
<protein>
    <submittedName>
        <fullName evidence="1">Uncharacterized protein</fullName>
    </submittedName>
</protein>
<evidence type="ECO:0000313" key="2">
    <source>
        <dbReference type="Proteomes" id="UP000054928"/>
    </source>
</evidence>
<name>A0A0N7L3N0_PLAHL</name>
<organism evidence="1 2">
    <name type="scientific">Plasmopara halstedii</name>
    <name type="common">Downy mildew of sunflower</name>
    <dbReference type="NCBI Taxonomy" id="4781"/>
    <lineage>
        <taxon>Eukaryota</taxon>
        <taxon>Sar</taxon>
        <taxon>Stramenopiles</taxon>
        <taxon>Oomycota</taxon>
        <taxon>Peronosporomycetes</taxon>
        <taxon>Peronosporales</taxon>
        <taxon>Peronosporaceae</taxon>
        <taxon>Plasmopara</taxon>
    </lineage>
</organism>
<reference evidence="2" key="1">
    <citation type="submission" date="2014-09" db="EMBL/GenBank/DDBJ databases">
        <authorList>
            <person name="Sharma Rahul"/>
            <person name="Thines Marco"/>
        </authorList>
    </citation>
    <scope>NUCLEOTIDE SEQUENCE [LARGE SCALE GENOMIC DNA]</scope>
</reference>
<dbReference type="AlphaFoldDB" id="A0A0N7L3N0"/>
<dbReference type="GeneID" id="36397476"/>
<evidence type="ECO:0000313" key="1">
    <source>
        <dbReference type="EMBL" id="CEG36331.1"/>
    </source>
</evidence>
<proteinExistence type="predicted"/>
<dbReference type="Proteomes" id="UP000054928">
    <property type="component" value="Unassembled WGS sequence"/>
</dbReference>
<dbReference type="RefSeq" id="XP_024572700.1">
    <property type="nucleotide sequence ID" value="XM_024719623.1"/>
</dbReference>